<dbReference type="GO" id="GO:0070026">
    <property type="term" value="F:nitric oxide binding"/>
    <property type="evidence" value="ECO:0007669"/>
    <property type="project" value="UniProtKB-ARBA"/>
</dbReference>
<dbReference type="FunFam" id="3.30.450.40:FF:000052">
    <property type="entry name" value="Oxygen sensor histidine kinase response regulator DevS/DosS"/>
    <property type="match status" value="1"/>
</dbReference>
<organism evidence="13 14">
    <name type="scientific">Streptosporangium album</name>
    <dbReference type="NCBI Taxonomy" id="47479"/>
    <lineage>
        <taxon>Bacteria</taxon>
        <taxon>Bacillati</taxon>
        <taxon>Actinomycetota</taxon>
        <taxon>Actinomycetes</taxon>
        <taxon>Streptosporangiales</taxon>
        <taxon>Streptosporangiaceae</taxon>
        <taxon>Streptosporangium</taxon>
    </lineage>
</organism>
<evidence type="ECO:0000256" key="5">
    <source>
        <dbReference type="ARBA" id="ARBA00022679"/>
    </source>
</evidence>
<evidence type="ECO:0000313" key="14">
    <source>
        <dbReference type="Proteomes" id="UP000534286"/>
    </source>
</evidence>
<keyword evidence="9" id="KW-0408">Iron</keyword>
<dbReference type="InterPro" id="IPR050482">
    <property type="entry name" value="Sensor_HK_TwoCompSys"/>
</dbReference>
<reference evidence="13 14" key="1">
    <citation type="submission" date="2020-08" db="EMBL/GenBank/DDBJ databases">
        <title>Sequencing the genomes of 1000 actinobacteria strains.</title>
        <authorList>
            <person name="Klenk H.-P."/>
        </authorList>
    </citation>
    <scope>NUCLEOTIDE SEQUENCE [LARGE SCALE GENOMIC DNA]</scope>
    <source>
        <strain evidence="13 14">DSM 43023</strain>
    </source>
</reference>
<dbReference type="SMART" id="SM00387">
    <property type="entry name" value="HATPase_c"/>
    <property type="match status" value="1"/>
</dbReference>
<dbReference type="InterPro" id="IPR036890">
    <property type="entry name" value="HATPase_C_sf"/>
</dbReference>
<evidence type="ECO:0000256" key="10">
    <source>
        <dbReference type="ARBA" id="ARBA00023012"/>
    </source>
</evidence>
<keyword evidence="6" id="KW-0479">Metal-binding</keyword>
<evidence type="ECO:0000259" key="11">
    <source>
        <dbReference type="SMART" id="SM00065"/>
    </source>
</evidence>
<protein>
    <submittedName>
        <fullName evidence="13">Signal transduction histidine kinase</fullName>
    </submittedName>
</protein>
<dbReference type="GO" id="GO:0020037">
    <property type="term" value="F:heme binding"/>
    <property type="evidence" value="ECO:0007669"/>
    <property type="project" value="UniProtKB-ARBA"/>
</dbReference>
<dbReference type="Gene3D" id="3.30.565.10">
    <property type="entry name" value="Histidine kinase-like ATPase, C-terminal domain"/>
    <property type="match status" value="1"/>
</dbReference>
<gene>
    <name evidence="13" type="ORF">FHR32_007433</name>
</gene>
<keyword evidence="3" id="KW-0963">Cytoplasm</keyword>
<evidence type="ECO:0000256" key="8">
    <source>
        <dbReference type="ARBA" id="ARBA00022842"/>
    </source>
</evidence>
<dbReference type="SUPFAM" id="SSF55874">
    <property type="entry name" value="ATPase domain of HSP90 chaperone/DNA topoisomerase II/histidine kinase"/>
    <property type="match status" value="1"/>
</dbReference>
<evidence type="ECO:0000259" key="12">
    <source>
        <dbReference type="SMART" id="SM00387"/>
    </source>
</evidence>
<keyword evidence="10" id="KW-0902">Two-component regulatory system</keyword>
<evidence type="ECO:0000256" key="1">
    <source>
        <dbReference type="ARBA" id="ARBA00001946"/>
    </source>
</evidence>
<keyword evidence="4" id="KW-0597">Phosphoprotein</keyword>
<dbReference type="SUPFAM" id="SSF55781">
    <property type="entry name" value="GAF domain-like"/>
    <property type="match status" value="2"/>
</dbReference>
<dbReference type="GO" id="GO:0016020">
    <property type="term" value="C:membrane"/>
    <property type="evidence" value="ECO:0007669"/>
    <property type="project" value="InterPro"/>
</dbReference>
<dbReference type="Gene3D" id="1.20.5.1930">
    <property type="match status" value="1"/>
</dbReference>
<dbReference type="InterPro" id="IPR003594">
    <property type="entry name" value="HATPase_dom"/>
</dbReference>
<dbReference type="AlphaFoldDB" id="A0A7W7WDN7"/>
<dbReference type="EMBL" id="JACHJU010000004">
    <property type="protein sequence ID" value="MBB4943033.1"/>
    <property type="molecule type" value="Genomic_DNA"/>
</dbReference>
<dbReference type="GO" id="GO:0019825">
    <property type="term" value="F:oxygen binding"/>
    <property type="evidence" value="ECO:0007669"/>
    <property type="project" value="UniProtKB-ARBA"/>
</dbReference>
<evidence type="ECO:0000256" key="4">
    <source>
        <dbReference type="ARBA" id="ARBA00022553"/>
    </source>
</evidence>
<feature type="domain" description="GAF" evidence="11">
    <location>
        <begin position="51"/>
        <end position="198"/>
    </location>
</feature>
<dbReference type="Pfam" id="PF02518">
    <property type="entry name" value="HATPase_c"/>
    <property type="match status" value="1"/>
</dbReference>
<evidence type="ECO:0000256" key="9">
    <source>
        <dbReference type="ARBA" id="ARBA00023004"/>
    </source>
</evidence>
<evidence type="ECO:0000313" key="13">
    <source>
        <dbReference type="EMBL" id="MBB4943033.1"/>
    </source>
</evidence>
<keyword evidence="5" id="KW-0808">Transferase</keyword>
<evidence type="ECO:0000256" key="6">
    <source>
        <dbReference type="ARBA" id="ARBA00022723"/>
    </source>
</evidence>
<evidence type="ECO:0000256" key="2">
    <source>
        <dbReference type="ARBA" id="ARBA00001971"/>
    </source>
</evidence>
<dbReference type="RefSeq" id="WP_184758924.1">
    <property type="nucleotide sequence ID" value="NZ_BAABEK010000110.1"/>
</dbReference>
<dbReference type="Gene3D" id="3.30.450.40">
    <property type="match status" value="2"/>
</dbReference>
<comment type="cofactor">
    <cofactor evidence="1">
        <name>Mg(2+)</name>
        <dbReference type="ChEBI" id="CHEBI:18420"/>
    </cofactor>
</comment>
<evidence type="ECO:0000256" key="3">
    <source>
        <dbReference type="ARBA" id="ARBA00022490"/>
    </source>
</evidence>
<dbReference type="GO" id="GO:0019826">
    <property type="term" value="F:oxygen sensor activity"/>
    <property type="evidence" value="ECO:0007669"/>
    <property type="project" value="UniProtKB-ARBA"/>
</dbReference>
<dbReference type="SMART" id="SM00065">
    <property type="entry name" value="GAF"/>
    <property type="match status" value="2"/>
</dbReference>
<dbReference type="InterPro" id="IPR011712">
    <property type="entry name" value="Sig_transdc_His_kin_sub3_dim/P"/>
</dbReference>
<dbReference type="GO" id="GO:0070483">
    <property type="term" value="P:detection of hypoxia"/>
    <property type="evidence" value="ECO:0007669"/>
    <property type="project" value="UniProtKB-ARBA"/>
</dbReference>
<dbReference type="PANTHER" id="PTHR24421:SF56">
    <property type="entry name" value="OXYGEN SENSOR HISTIDINE KINASE RESPONSE REGULATOR DOST"/>
    <property type="match status" value="1"/>
</dbReference>
<dbReference type="GO" id="GO:0005524">
    <property type="term" value="F:ATP binding"/>
    <property type="evidence" value="ECO:0007669"/>
    <property type="project" value="UniProtKB-ARBA"/>
</dbReference>
<dbReference type="InterPro" id="IPR029016">
    <property type="entry name" value="GAF-like_dom_sf"/>
</dbReference>
<dbReference type="Pfam" id="PF13185">
    <property type="entry name" value="GAF_2"/>
    <property type="match status" value="2"/>
</dbReference>
<dbReference type="InterPro" id="IPR003018">
    <property type="entry name" value="GAF"/>
</dbReference>
<name>A0A7W7WDN7_9ACTN</name>
<keyword evidence="14" id="KW-1185">Reference proteome</keyword>
<dbReference type="GO" id="GO:0000287">
    <property type="term" value="F:magnesium ion binding"/>
    <property type="evidence" value="ECO:0007669"/>
    <property type="project" value="UniProtKB-ARBA"/>
</dbReference>
<sequence length="566" mass="60785">MGEIEPGALIPHMRLDELLSELHVRLEAVLATRDRVHALLNAVVSVGSDLDLETVLRRIVETAITLVDASYGALGAIGDENTLTQFIPVGLTEEEIARIEHWPHGLGLLGLLIKQPQSLRLGHICDHPESYGFPPGHPPMGSFLGVPIRVRDEVFGNLYLTEKRGGGEFDEEDEAIVTALATAAGVAIENARLYEESRRREMWLQASSEVTTSLLSGAEPREVLMLIARRAREMAGADIVAVLLPDEAGRMLQVIITDGPVGDRAVHVEAPVADSLAGRAFTSGEPLMVTDPGEEEISVVIAGRASLGPVAAVPIGAVGTVRGVLWLGKRSGRIPFSLAELGMLHSFAGQAAIALELAESRMDAERLGLLEDRDRIAKDLHDVVIQRLFAIALTLMSTVRLVDKPEASSRLQNAIDELDGTIRQIRSTIFALQIPHQDGDSGLRAQLVDLVEGARGHLGFLPGLTMEGQIDSRVPPEVAEHLPAVLREALSNIVRHARASKADVSVKVDGDRLTLLVRDNGVGLPEGGGRSGLRNLQERAEQLGGFFEIGSPAEGGTRLVWSVPLA</sequence>
<dbReference type="GO" id="GO:0000155">
    <property type="term" value="F:phosphorelay sensor kinase activity"/>
    <property type="evidence" value="ECO:0007669"/>
    <property type="project" value="InterPro"/>
</dbReference>
<comment type="cofactor">
    <cofactor evidence="2">
        <name>heme</name>
        <dbReference type="ChEBI" id="CHEBI:30413"/>
    </cofactor>
</comment>
<dbReference type="CDD" id="cd16917">
    <property type="entry name" value="HATPase_UhpB-NarQ-NarX-like"/>
    <property type="match status" value="1"/>
</dbReference>
<comment type="caution">
    <text evidence="13">The sequence shown here is derived from an EMBL/GenBank/DDBJ whole genome shotgun (WGS) entry which is preliminary data.</text>
</comment>
<dbReference type="Pfam" id="PF07730">
    <property type="entry name" value="HisKA_3"/>
    <property type="match status" value="1"/>
</dbReference>
<keyword evidence="7 13" id="KW-0418">Kinase</keyword>
<feature type="domain" description="Histidine kinase/HSP90-like ATPase" evidence="12">
    <location>
        <begin position="477"/>
        <end position="566"/>
    </location>
</feature>
<dbReference type="PANTHER" id="PTHR24421">
    <property type="entry name" value="NITRATE/NITRITE SENSOR PROTEIN NARX-RELATED"/>
    <property type="match status" value="1"/>
</dbReference>
<accession>A0A7W7WDN7</accession>
<feature type="domain" description="GAF" evidence="11">
    <location>
        <begin position="219"/>
        <end position="365"/>
    </location>
</feature>
<keyword evidence="8" id="KW-0460">Magnesium</keyword>
<proteinExistence type="predicted"/>
<dbReference type="GO" id="GO:0070025">
    <property type="term" value="F:carbon monoxide binding"/>
    <property type="evidence" value="ECO:0007669"/>
    <property type="project" value="UniProtKB-ARBA"/>
</dbReference>
<dbReference type="GO" id="GO:0046983">
    <property type="term" value="F:protein dimerization activity"/>
    <property type="evidence" value="ECO:0007669"/>
    <property type="project" value="InterPro"/>
</dbReference>
<dbReference type="Proteomes" id="UP000534286">
    <property type="component" value="Unassembled WGS sequence"/>
</dbReference>
<evidence type="ECO:0000256" key="7">
    <source>
        <dbReference type="ARBA" id="ARBA00022777"/>
    </source>
</evidence>